<proteinExistence type="predicted"/>
<name>A0ABV0CQB7_9NEIS</name>
<comment type="caution">
    <text evidence="1">The sequence shown here is derived from an EMBL/GenBank/DDBJ whole genome shotgun (WGS) entry which is preliminary data.</text>
</comment>
<evidence type="ECO:0000313" key="1">
    <source>
        <dbReference type="EMBL" id="MEN7433361.1"/>
    </source>
</evidence>
<dbReference type="EMBL" id="JAYFSJ010000020">
    <property type="protein sequence ID" value="MEN7433361.1"/>
    <property type="molecule type" value="Genomic_DNA"/>
</dbReference>
<keyword evidence="2" id="KW-1185">Reference proteome</keyword>
<organism evidence="1 2">
    <name type="scientific">Chromobacterium indicum</name>
    <dbReference type="NCBI Taxonomy" id="3110228"/>
    <lineage>
        <taxon>Bacteria</taxon>
        <taxon>Pseudomonadati</taxon>
        <taxon>Pseudomonadota</taxon>
        <taxon>Betaproteobacteria</taxon>
        <taxon>Neisseriales</taxon>
        <taxon>Chromobacteriaceae</taxon>
        <taxon>Chromobacterium</taxon>
    </lineage>
</organism>
<dbReference type="RefSeq" id="WP_152526822.1">
    <property type="nucleotide sequence ID" value="NZ_JAYFSJ010000020.1"/>
</dbReference>
<accession>A0ABV0CQB7</accession>
<dbReference type="Proteomes" id="UP001405405">
    <property type="component" value="Unassembled WGS sequence"/>
</dbReference>
<gene>
    <name evidence="1" type="ORF">VA599_21715</name>
</gene>
<sequence>MAIPVRTALRRSCREASGVAILSRLPARKDSGQTLRQRRLLAGMRAVRHCQPARPSLLRRLGVWLARHFSRIGSSRMV</sequence>
<evidence type="ECO:0000313" key="2">
    <source>
        <dbReference type="Proteomes" id="UP001405405"/>
    </source>
</evidence>
<reference evidence="1 2" key="1">
    <citation type="submission" date="2023-12" db="EMBL/GenBank/DDBJ databases">
        <title>Chromobacterium sp. strain TRC.1.1.SA producing antimicrobial pigment.</title>
        <authorList>
            <person name="Verma N."/>
            <person name="Choksket S."/>
            <person name="Pinnaka A.K."/>
            <person name="Korpole S."/>
        </authorList>
    </citation>
    <scope>NUCLEOTIDE SEQUENCE [LARGE SCALE GENOMIC DNA]</scope>
    <source>
        <strain evidence="1 2">TRC1.1.SA</strain>
    </source>
</reference>
<protein>
    <submittedName>
        <fullName evidence="1">Uncharacterized protein</fullName>
    </submittedName>
</protein>